<evidence type="ECO:0000313" key="11">
    <source>
        <dbReference type="WBParaSite" id="PSAMB.scaffold932size38445.g9852.t1"/>
    </source>
</evidence>
<dbReference type="GO" id="GO:0005509">
    <property type="term" value="F:calcium ion binding"/>
    <property type="evidence" value="ECO:0007669"/>
    <property type="project" value="InterPro"/>
</dbReference>
<evidence type="ECO:0000256" key="8">
    <source>
        <dbReference type="ARBA" id="ARBA00043224"/>
    </source>
</evidence>
<reference evidence="11" key="1">
    <citation type="submission" date="2022-11" db="UniProtKB">
        <authorList>
            <consortium name="WormBaseParasite"/>
        </authorList>
    </citation>
    <scope>IDENTIFICATION</scope>
</reference>
<keyword evidence="5" id="KW-0106">Calcium</keyword>
<sequence>MDARVRLLAADGDTLRDKAQFCAHLSRIFEEEATADDIAHLFDQFDVDRDGRLNDDEFRSFEQHFIRPLTSLKAALLVVDYQNDFIDGSLAIGNGPARENPLEALTPLNGLIESGLFELVVYTLDWHPSNHISFYPNARDNDRQLSEADINRDLRVFDKVRFSTPACEQVLYPAHCVQESHGAELHPRLTLLPNALFVRKGIHTHVDSYSAFYDNNGEGKTELDEELRARGISAAIVCGLAYDVCVAATAADALRQGLMTAVVDDCSKGLDAAEMDKVRRQLTNDGAAIVLSTRAAEIVKGQYIPWRWARSLADRVHARPSPPPSRPCDN</sequence>
<dbReference type="Pfam" id="PF00857">
    <property type="entry name" value="Isochorismatase"/>
    <property type="match status" value="1"/>
</dbReference>
<dbReference type="PROSITE" id="PS50222">
    <property type="entry name" value="EF_HAND_2"/>
    <property type="match status" value="1"/>
</dbReference>
<organism evidence="10 11">
    <name type="scientific">Plectus sambesii</name>
    <dbReference type="NCBI Taxonomy" id="2011161"/>
    <lineage>
        <taxon>Eukaryota</taxon>
        <taxon>Metazoa</taxon>
        <taxon>Ecdysozoa</taxon>
        <taxon>Nematoda</taxon>
        <taxon>Chromadorea</taxon>
        <taxon>Plectida</taxon>
        <taxon>Plectina</taxon>
        <taxon>Plectoidea</taxon>
        <taxon>Plectidae</taxon>
        <taxon>Plectus</taxon>
    </lineage>
</organism>
<name>A0A914XSC7_9BILA</name>
<evidence type="ECO:0000256" key="5">
    <source>
        <dbReference type="ARBA" id="ARBA00022837"/>
    </source>
</evidence>
<evidence type="ECO:0000256" key="6">
    <source>
        <dbReference type="ARBA" id="ARBA00037900"/>
    </source>
</evidence>
<dbReference type="Gene3D" id="3.40.50.850">
    <property type="entry name" value="Isochorismatase-like"/>
    <property type="match status" value="1"/>
</dbReference>
<comment type="similarity">
    <text evidence="1">Belongs to the isochorismatase family.</text>
</comment>
<dbReference type="InterPro" id="IPR052347">
    <property type="entry name" value="Isochorismatase_Nicotinamidase"/>
</dbReference>
<evidence type="ECO:0000256" key="1">
    <source>
        <dbReference type="ARBA" id="ARBA00006336"/>
    </source>
</evidence>
<dbReference type="EC" id="3.5.1.19" evidence="7"/>
<keyword evidence="4" id="KW-0378">Hydrolase</keyword>
<dbReference type="PANTHER" id="PTHR11080">
    <property type="entry name" value="PYRAZINAMIDASE/NICOTINAMIDASE"/>
    <property type="match status" value="1"/>
</dbReference>
<dbReference type="AlphaFoldDB" id="A0A914XSC7"/>
<dbReference type="PROSITE" id="PS00018">
    <property type="entry name" value="EF_HAND_1"/>
    <property type="match status" value="1"/>
</dbReference>
<dbReference type="InterPro" id="IPR002048">
    <property type="entry name" value="EF_hand_dom"/>
</dbReference>
<dbReference type="WBParaSite" id="PSAMB.scaffold932size38445.g9852.t1">
    <property type="protein sequence ID" value="PSAMB.scaffold932size38445.g9852.t1"/>
    <property type="gene ID" value="PSAMB.scaffold932size38445.g9852"/>
</dbReference>
<proteinExistence type="inferred from homology"/>
<keyword evidence="3" id="KW-0479">Metal-binding</keyword>
<dbReference type="SUPFAM" id="SSF47473">
    <property type="entry name" value="EF-hand"/>
    <property type="match status" value="1"/>
</dbReference>
<accession>A0A914XSC7</accession>
<dbReference type="GO" id="GO:0019363">
    <property type="term" value="P:pyridine nucleotide biosynthetic process"/>
    <property type="evidence" value="ECO:0007669"/>
    <property type="project" value="UniProtKB-KW"/>
</dbReference>
<dbReference type="InterPro" id="IPR011992">
    <property type="entry name" value="EF-hand-dom_pair"/>
</dbReference>
<protein>
    <recommendedName>
        <fullName evidence="7">nicotinamidase</fullName>
        <ecNumber evidence="7">3.5.1.19</ecNumber>
    </recommendedName>
    <alternativeName>
        <fullName evidence="8">Nicotinamide deamidase</fullName>
    </alternativeName>
</protein>
<evidence type="ECO:0000259" key="9">
    <source>
        <dbReference type="PROSITE" id="PS50222"/>
    </source>
</evidence>
<dbReference type="SUPFAM" id="SSF52499">
    <property type="entry name" value="Isochorismatase-like hydrolases"/>
    <property type="match status" value="1"/>
</dbReference>
<dbReference type="InterPro" id="IPR036380">
    <property type="entry name" value="Isochorismatase-like_sf"/>
</dbReference>
<dbReference type="PANTHER" id="PTHR11080:SF2">
    <property type="entry name" value="LD05707P"/>
    <property type="match status" value="1"/>
</dbReference>
<evidence type="ECO:0000256" key="4">
    <source>
        <dbReference type="ARBA" id="ARBA00022801"/>
    </source>
</evidence>
<dbReference type="GO" id="GO:0008936">
    <property type="term" value="F:nicotinamidase activity"/>
    <property type="evidence" value="ECO:0007669"/>
    <property type="project" value="UniProtKB-EC"/>
</dbReference>
<keyword evidence="2" id="KW-0662">Pyridine nucleotide biosynthesis</keyword>
<comment type="pathway">
    <text evidence="6">Cofactor biosynthesis; nicotinate biosynthesis; nicotinate from nicotinamide: step 1/1.</text>
</comment>
<evidence type="ECO:0000313" key="10">
    <source>
        <dbReference type="Proteomes" id="UP000887566"/>
    </source>
</evidence>
<feature type="domain" description="EF-hand" evidence="9">
    <location>
        <begin position="33"/>
        <end position="68"/>
    </location>
</feature>
<dbReference type="Proteomes" id="UP000887566">
    <property type="component" value="Unplaced"/>
</dbReference>
<keyword evidence="10" id="KW-1185">Reference proteome</keyword>
<dbReference type="Gene3D" id="1.10.238.10">
    <property type="entry name" value="EF-hand"/>
    <property type="match status" value="1"/>
</dbReference>
<dbReference type="InterPro" id="IPR000868">
    <property type="entry name" value="Isochorismatase-like_dom"/>
</dbReference>
<evidence type="ECO:0000256" key="3">
    <source>
        <dbReference type="ARBA" id="ARBA00022723"/>
    </source>
</evidence>
<evidence type="ECO:0000256" key="2">
    <source>
        <dbReference type="ARBA" id="ARBA00022642"/>
    </source>
</evidence>
<dbReference type="InterPro" id="IPR018247">
    <property type="entry name" value="EF_Hand_1_Ca_BS"/>
</dbReference>
<evidence type="ECO:0000256" key="7">
    <source>
        <dbReference type="ARBA" id="ARBA00039017"/>
    </source>
</evidence>